<sequence>MSKREASKIAAAAGVDIDAPRAKRRKEAPADSKLPAGTSAADTIKKEGEDGEPKRDGPEVIKEKGLKLWNTVKDAVDKEGRSLSIDFMRLPSRRQYPDYYIQIKKPIALDDIKAQLDALAYASFEDVKRDLETCFRNAKRYNIKLSQIFQDAKVLHKLVKKEYAKMTGTAEEAVEDEGDEHAVDGVAHEGGSEDEGGKKKKPSNMSRLLKTRLQKLAEKTDDTGRVLSTEFMELPNKKQWPIYYKMIKRPQCLENIFKRLKRKEYHTSQEFANDVELVFSNALEFNHDHSEIWEDAVVLRDHFRHLMSDLPLPHSIPAYVSTEPHPKIKLKVPAAHHPTASSPPVQPSPTPGTLKIRAHHPTPNGAVLHASPPGEPSKSPTVPARPVAAVMSPPMPQTSPHPIVPAPVPAVAQLKASGSGSATPSNVYPQTTYSPYAQYTHAAYQQPPTPAAAPPTPASVPSVSPVQIAAPLTTAPTEPTSPSDLQKHRSLKCVTLFTKPLGRRLQLDHMDGVRTWAVRLNGETSVRVSGVRFLKMDHDDEENSDEEKVQEDEEEEEKGRGKEKDIEKEETKPEKRKRGRPPKKKQQSVVEVSKVEESAKKKGKAPAKQPLGEAQVKLNGVVVDPLDNGKCEWDLGLPVGPSVVEIGEKGGMPWRVYLDRMPM</sequence>
<evidence type="ECO:0000256" key="2">
    <source>
        <dbReference type="ARBA" id="ARBA00022737"/>
    </source>
</evidence>
<proteinExistence type="predicted"/>
<evidence type="ECO:0000256" key="7">
    <source>
        <dbReference type="ARBA" id="ARBA00023242"/>
    </source>
</evidence>
<evidence type="ECO:0000256" key="1">
    <source>
        <dbReference type="ARBA" id="ARBA00004123"/>
    </source>
</evidence>
<dbReference type="SUPFAM" id="SSF47370">
    <property type="entry name" value="Bromodomain"/>
    <property type="match status" value="2"/>
</dbReference>
<dbReference type="Proteomes" id="UP000076727">
    <property type="component" value="Unassembled WGS sequence"/>
</dbReference>
<dbReference type="SMART" id="SM00297">
    <property type="entry name" value="BROMO"/>
    <property type="match status" value="2"/>
</dbReference>
<comment type="subcellular location">
    <subcellularLocation>
        <location evidence="1">Nucleus</location>
    </subcellularLocation>
</comment>
<dbReference type="EMBL" id="KV429037">
    <property type="protein sequence ID" value="KZT73328.1"/>
    <property type="molecule type" value="Genomic_DNA"/>
</dbReference>
<evidence type="ECO:0000256" key="6">
    <source>
        <dbReference type="ARBA" id="ARBA00023163"/>
    </source>
</evidence>
<keyword evidence="4" id="KW-0805">Transcription regulation</keyword>
<feature type="domain" description="Bromo" evidence="10">
    <location>
        <begin position="223"/>
        <end position="293"/>
    </location>
</feature>
<evidence type="ECO:0000256" key="8">
    <source>
        <dbReference type="PROSITE-ProRule" id="PRU00035"/>
    </source>
</evidence>
<feature type="compositionally biased region" description="Basic and acidic residues" evidence="9">
    <location>
        <begin position="43"/>
        <end position="59"/>
    </location>
</feature>
<organism evidence="11 12">
    <name type="scientific">Daedalea quercina L-15889</name>
    <dbReference type="NCBI Taxonomy" id="1314783"/>
    <lineage>
        <taxon>Eukaryota</taxon>
        <taxon>Fungi</taxon>
        <taxon>Dikarya</taxon>
        <taxon>Basidiomycota</taxon>
        <taxon>Agaricomycotina</taxon>
        <taxon>Agaricomycetes</taxon>
        <taxon>Polyporales</taxon>
        <taxon>Fomitopsis</taxon>
    </lineage>
</organism>
<feature type="region of interest" description="Disordered" evidence="9">
    <location>
        <begin position="1"/>
        <end position="59"/>
    </location>
</feature>
<dbReference type="PANTHER" id="PTHR16062">
    <property type="entry name" value="SWI/SNF-RELATED"/>
    <property type="match status" value="1"/>
</dbReference>
<keyword evidence="7" id="KW-0539">Nucleus</keyword>
<dbReference type="PRINTS" id="PR00503">
    <property type="entry name" value="BROMODOMAIN"/>
</dbReference>
<feature type="region of interest" description="Disordered" evidence="9">
    <location>
        <begin position="170"/>
        <end position="205"/>
    </location>
</feature>
<feature type="compositionally biased region" description="Basic residues" evidence="9">
    <location>
        <begin position="574"/>
        <end position="586"/>
    </location>
</feature>
<evidence type="ECO:0000256" key="5">
    <source>
        <dbReference type="ARBA" id="ARBA00023117"/>
    </source>
</evidence>
<dbReference type="GO" id="GO:0016586">
    <property type="term" value="C:RSC-type complex"/>
    <property type="evidence" value="ECO:0007669"/>
    <property type="project" value="InterPro"/>
</dbReference>
<keyword evidence="12" id="KW-1185">Reference proteome</keyword>
<evidence type="ECO:0000313" key="11">
    <source>
        <dbReference type="EMBL" id="KZT73328.1"/>
    </source>
</evidence>
<evidence type="ECO:0000256" key="4">
    <source>
        <dbReference type="ARBA" id="ARBA00023015"/>
    </source>
</evidence>
<dbReference type="InterPro" id="IPR001487">
    <property type="entry name" value="Bromodomain"/>
</dbReference>
<dbReference type="GO" id="GO:0006368">
    <property type="term" value="P:transcription elongation by RNA polymerase II"/>
    <property type="evidence" value="ECO:0007669"/>
    <property type="project" value="TreeGrafter"/>
</dbReference>
<keyword evidence="3" id="KW-0156">Chromatin regulator</keyword>
<feature type="compositionally biased region" description="Low complexity" evidence="9">
    <location>
        <begin position="333"/>
        <end position="343"/>
    </location>
</feature>
<evidence type="ECO:0000256" key="9">
    <source>
        <dbReference type="SAM" id="MobiDB-lite"/>
    </source>
</evidence>
<feature type="compositionally biased region" description="Basic and acidic residues" evidence="9">
    <location>
        <begin position="557"/>
        <end position="573"/>
    </location>
</feature>
<feature type="compositionally biased region" description="Basic and acidic residues" evidence="9">
    <location>
        <begin position="180"/>
        <end position="197"/>
    </location>
</feature>
<evidence type="ECO:0000259" key="10">
    <source>
        <dbReference type="PROSITE" id="PS50014"/>
    </source>
</evidence>
<keyword evidence="2" id="KW-0677">Repeat</keyword>
<dbReference type="OrthoDB" id="6017at2759"/>
<feature type="domain" description="Bromo" evidence="10">
    <location>
        <begin position="79"/>
        <end position="149"/>
    </location>
</feature>
<dbReference type="InterPro" id="IPR037382">
    <property type="entry name" value="Rsc/polybromo"/>
</dbReference>
<keyword evidence="5 8" id="KW-0103">Bromodomain</keyword>
<gene>
    <name evidence="11" type="ORF">DAEQUDRAFT_703695</name>
</gene>
<reference evidence="11 12" key="1">
    <citation type="journal article" date="2016" name="Mol. Biol. Evol.">
        <title>Comparative Genomics of Early-Diverging Mushroom-Forming Fungi Provides Insights into the Origins of Lignocellulose Decay Capabilities.</title>
        <authorList>
            <person name="Nagy L.G."/>
            <person name="Riley R."/>
            <person name="Tritt A."/>
            <person name="Adam C."/>
            <person name="Daum C."/>
            <person name="Floudas D."/>
            <person name="Sun H."/>
            <person name="Yadav J.S."/>
            <person name="Pangilinan J."/>
            <person name="Larsson K.H."/>
            <person name="Matsuura K."/>
            <person name="Barry K."/>
            <person name="Labutti K."/>
            <person name="Kuo R."/>
            <person name="Ohm R.A."/>
            <person name="Bhattacharya S.S."/>
            <person name="Shirouzu T."/>
            <person name="Yoshinaga Y."/>
            <person name="Martin F.M."/>
            <person name="Grigoriev I.V."/>
            <person name="Hibbett D.S."/>
        </authorList>
    </citation>
    <scope>NUCLEOTIDE SEQUENCE [LARGE SCALE GENOMIC DNA]</scope>
    <source>
        <strain evidence="11 12">L-15889</strain>
    </source>
</reference>
<protein>
    <submittedName>
        <fullName evidence="11">Bromodomain-containing protein</fullName>
    </submittedName>
</protein>
<evidence type="ECO:0000313" key="12">
    <source>
        <dbReference type="Proteomes" id="UP000076727"/>
    </source>
</evidence>
<feature type="region of interest" description="Disordered" evidence="9">
    <location>
        <begin position="537"/>
        <end position="612"/>
    </location>
</feature>
<name>A0A165TEP7_9APHY</name>
<dbReference type="Gene3D" id="1.20.920.10">
    <property type="entry name" value="Bromodomain-like"/>
    <property type="match status" value="2"/>
</dbReference>
<evidence type="ECO:0000256" key="3">
    <source>
        <dbReference type="ARBA" id="ARBA00022853"/>
    </source>
</evidence>
<feature type="compositionally biased region" description="Acidic residues" evidence="9">
    <location>
        <begin position="539"/>
        <end position="556"/>
    </location>
</feature>
<dbReference type="STRING" id="1314783.A0A165TEP7"/>
<keyword evidence="6" id="KW-0804">Transcription</keyword>
<dbReference type="CDD" id="cd04369">
    <property type="entry name" value="Bromodomain"/>
    <property type="match status" value="1"/>
</dbReference>
<dbReference type="InterPro" id="IPR036427">
    <property type="entry name" value="Bromodomain-like_sf"/>
</dbReference>
<dbReference type="PANTHER" id="PTHR16062:SF19">
    <property type="entry name" value="PROTEIN POLYBROMO-1"/>
    <property type="match status" value="1"/>
</dbReference>
<feature type="region of interest" description="Disordered" evidence="9">
    <location>
        <begin position="332"/>
        <end position="383"/>
    </location>
</feature>
<dbReference type="GO" id="GO:0003682">
    <property type="term" value="F:chromatin binding"/>
    <property type="evidence" value="ECO:0007669"/>
    <property type="project" value="TreeGrafter"/>
</dbReference>
<dbReference type="Pfam" id="PF00439">
    <property type="entry name" value="Bromodomain"/>
    <property type="match status" value="2"/>
</dbReference>
<dbReference type="GO" id="GO:0006338">
    <property type="term" value="P:chromatin remodeling"/>
    <property type="evidence" value="ECO:0007669"/>
    <property type="project" value="InterPro"/>
</dbReference>
<accession>A0A165TEP7</accession>
<dbReference type="AlphaFoldDB" id="A0A165TEP7"/>
<dbReference type="PROSITE" id="PS50014">
    <property type="entry name" value="BROMODOMAIN_2"/>
    <property type="match status" value="2"/>
</dbReference>